<feature type="transmembrane region" description="Helical" evidence="6">
    <location>
        <begin position="40"/>
        <end position="63"/>
    </location>
</feature>
<comment type="subcellular location">
    <subcellularLocation>
        <location evidence="1">Cell membrane</location>
        <topology evidence="1">Multi-pass membrane protein</topology>
    </subcellularLocation>
</comment>
<dbReference type="Pfam" id="PF01810">
    <property type="entry name" value="LysE"/>
    <property type="match status" value="1"/>
</dbReference>
<keyword evidence="5 6" id="KW-0472">Membrane</keyword>
<keyword evidence="4 6" id="KW-1133">Transmembrane helix</keyword>
<evidence type="ECO:0000313" key="10">
    <source>
        <dbReference type="Proteomes" id="UP000231702"/>
    </source>
</evidence>
<proteinExistence type="predicted"/>
<sequence length="210" mass="21908">MSAVLLSVFAVHLVAAISPGPAVLMTMRTAMTRGMARGAGFAFGVALGAMAWASAAVLGLATLFELAPRLLIALRIAGASYLIWMAWKMWRGADQPLSVAAAASAAPLPRAGLRELVRLALRGVTTQLANPKPAVFFGAVFVTLVPAHAGPLLFAAILGVVFVNEFAWNLIVARIFSLESARLGYTRLKSGIDRVLGGLLAALGIKIAAF</sequence>
<dbReference type="RefSeq" id="WP_097146762.1">
    <property type="nucleotide sequence ID" value="NZ_OBEA01000006.1"/>
</dbReference>
<dbReference type="AlphaFoldDB" id="A0A285J8E1"/>
<evidence type="ECO:0000313" key="9">
    <source>
        <dbReference type="Proteomes" id="UP000231655"/>
    </source>
</evidence>
<evidence type="ECO:0000256" key="5">
    <source>
        <dbReference type="ARBA" id="ARBA00023136"/>
    </source>
</evidence>
<dbReference type="GO" id="GO:0005886">
    <property type="term" value="C:plasma membrane"/>
    <property type="evidence" value="ECO:0007669"/>
    <property type="project" value="UniProtKB-SubCell"/>
</dbReference>
<organism evidence="8 9">
    <name type="scientific">Pseudooceanicola antarcticus</name>
    <dbReference type="NCBI Taxonomy" id="1247613"/>
    <lineage>
        <taxon>Bacteria</taxon>
        <taxon>Pseudomonadati</taxon>
        <taxon>Pseudomonadota</taxon>
        <taxon>Alphaproteobacteria</taxon>
        <taxon>Rhodobacterales</taxon>
        <taxon>Paracoccaceae</taxon>
        <taxon>Pseudooceanicola</taxon>
    </lineage>
</organism>
<evidence type="ECO:0000256" key="2">
    <source>
        <dbReference type="ARBA" id="ARBA00022475"/>
    </source>
</evidence>
<gene>
    <name evidence="7" type="ORF">CVM39_16205</name>
    <name evidence="8" type="ORF">SAMN06297129_3053</name>
</gene>
<dbReference type="Proteomes" id="UP000231655">
    <property type="component" value="Unassembled WGS sequence"/>
</dbReference>
<accession>A0A285J8E1</accession>
<name>A0A285J8E1_9RHOB</name>
<evidence type="ECO:0000256" key="4">
    <source>
        <dbReference type="ARBA" id="ARBA00022989"/>
    </source>
</evidence>
<evidence type="ECO:0000256" key="3">
    <source>
        <dbReference type="ARBA" id="ARBA00022692"/>
    </source>
</evidence>
<evidence type="ECO:0000256" key="6">
    <source>
        <dbReference type="SAM" id="Phobius"/>
    </source>
</evidence>
<dbReference type="Proteomes" id="UP000231702">
    <property type="component" value="Unassembled WGS sequence"/>
</dbReference>
<keyword evidence="10" id="KW-1185">Reference proteome</keyword>
<evidence type="ECO:0000256" key="1">
    <source>
        <dbReference type="ARBA" id="ARBA00004651"/>
    </source>
</evidence>
<keyword evidence="3 6" id="KW-0812">Transmembrane</keyword>
<dbReference type="EMBL" id="OBEA01000006">
    <property type="protein sequence ID" value="SNY55616.1"/>
    <property type="molecule type" value="Genomic_DNA"/>
</dbReference>
<protein>
    <submittedName>
        <fullName evidence="8">Threonine/homoserine/homoserine lactone efflux protein</fullName>
    </submittedName>
    <submittedName>
        <fullName evidence="7">Transporter</fullName>
    </submittedName>
</protein>
<dbReference type="EMBL" id="PGTD01000018">
    <property type="protein sequence ID" value="PJE26874.1"/>
    <property type="molecule type" value="Genomic_DNA"/>
</dbReference>
<dbReference type="InterPro" id="IPR001123">
    <property type="entry name" value="LeuE-type"/>
</dbReference>
<dbReference type="PANTHER" id="PTHR30086:SF19">
    <property type="entry name" value="THREONINE EFFLUX PROTEIN"/>
    <property type="match status" value="1"/>
</dbReference>
<keyword evidence="2" id="KW-1003">Cell membrane</keyword>
<reference evidence="8 9" key="1">
    <citation type="submission" date="2017-09" db="EMBL/GenBank/DDBJ databases">
        <authorList>
            <person name="Ehlers B."/>
            <person name="Leendertz F.H."/>
        </authorList>
    </citation>
    <scope>NUCLEOTIDE SEQUENCE [LARGE SCALE GENOMIC DNA]</scope>
    <source>
        <strain evidence="8 9">CGMCC 1.12662</strain>
    </source>
</reference>
<evidence type="ECO:0000313" key="7">
    <source>
        <dbReference type="EMBL" id="PJE26874.1"/>
    </source>
</evidence>
<feature type="transmembrane region" description="Helical" evidence="6">
    <location>
        <begin position="70"/>
        <end position="87"/>
    </location>
</feature>
<dbReference type="PANTHER" id="PTHR30086">
    <property type="entry name" value="ARGININE EXPORTER PROTEIN ARGO"/>
    <property type="match status" value="1"/>
</dbReference>
<reference evidence="7 10" key="2">
    <citation type="journal article" date="2018" name="Int. J. Syst. Evol. Microbiol.">
        <title>Pseudooceanicola lipolyticus sp. nov., a marine alphaproteobacterium, reclassification of Oceanicola flagellatus as Pseudooceanicola flagellatus comb. nov. and emended description of the genus Pseudooceanicola.</title>
        <authorList>
            <person name="Huang M.-M."/>
            <person name="Guo L.-L."/>
            <person name="Wu Y.-H."/>
            <person name="Lai Q.-L."/>
            <person name="Shao Z.-Z."/>
            <person name="Wang C.-S."/>
            <person name="Wu M."/>
            <person name="Xu X.-W."/>
        </authorList>
    </citation>
    <scope>NUCLEOTIDE SEQUENCE [LARGE SCALE GENOMIC DNA]</scope>
    <source>
        <strain evidence="7 10">Ar-45</strain>
    </source>
</reference>
<evidence type="ECO:0000313" key="8">
    <source>
        <dbReference type="EMBL" id="SNY55616.1"/>
    </source>
</evidence>
<dbReference type="GO" id="GO:0015171">
    <property type="term" value="F:amino acid transmembrane transporter activity"/>
    <property type="evidence" value="ECO:0007669"/>
    <property type="project" value="TreeGrafter"/>
</dbReference>
<dbReference type="OrthoDB" id="9804822at2"/>